<dbReference type="RefSeq" id="WP_343877580.1">
    <property type="nucleotide sequence ID" value="NZ_BAAAIJ010000007.1"/>
</dbReference>
<gene>
    <name evidence="1" type="ORF">ACFSFX_02050</name>
</gene>
<proteinExistence type="predicted"/>
<organism evidence="1 2">
    <name type="scientific">Arthrobacter flavus</name>
    <dbReference type="NCBI Taxonomy" id="95172"/>
    <lineage>
        <taxon>Bacteria</taxon>
        <taxon>Bacillati</taxon>
        <taxon>Actinomycetota</taxon>
        <taxon>Actinomycetes</taxon>
        <taxon>Micrococcales</taxon>
        <taxon>Micrococcaceae</taxon>
        <taxon>Arthrobacter</taxon>
    </lineage>
</organism>
<evidence type="ECO:0000313" key="2">
    <source>
        <dbReference type="Proteomes" id="UP001597307"/>
    </source>
</evidence>
<comment type="caution">
    <text evidence="1">The sequence shown here is derived from an EMBL/GenBank/DDBJ whole genome shotgun (WGS) entry which is preliminary data.</text>
</comment>
<reference evidence="2" key="1">
    <citation type="journal article" date="2019" name="Int. J. Syst. Evol. Microbiol.">
        <title>The Global Catalogue of Microorganisms (GCM) 10K type strain sequencing project: providing services to taxonomists for standard genome sequencing and annotation.</title>
        <authorList>
            <consortium name="The Broad Institute Genomics Platform"/>
            <consortium name="The Broad Institute Genome Sequencing Center for Infectious Disease"/>
            <person name="Wu L."/>
            <person name="Ma J."/>
        </authorList>
    </citation>
    <scope>NUCLEOTIDE SEQUENCE [LARGE SCALE GENOMIC DNA]</scope>
    <source>
        <strain evidence="2">JCM 11496</strain>
    </source>
</reference>
<keyword evidence="2" id="KW-1185">Reference proteome</keyword>
<protein>
    <recommendedName>
        <fullName evidence="3">EcsC protein family protein</fullName>
    </recommendedName>
</protein>
<accession>A0ABW4Q204</accession>
<evidence type="ECO:0008006" key="3">
    <source>
        <dbReference type="Google" id="ProtNLM"/>
    </source>
</evidence>
<dbReference type="Proteomes" id="UP001597307">
    <property type="component" value="Unassembled WGS sequence"/>
</dbReference>
<sequence>MKLPNLNPASRMANGALFDKEGKPKAGIQRTVERAIEVQRPLVLANLRRMYAKHPQATAAEISADLERHYLAVITVTGAAVGATAVVPAVGTIASLGLSAAATVGFLEATALYAQSIAELHGVQTGDPERARTLVMAILMGEEGLALIQSVLRGSGGGASEHWGTVLGGSVSSPIARTIGHSIRRRFVRKMLAKQGGALLGRALPFGIGAVVGGAGNHIMGRAVITATAQAFGPAPNVVPGELLKDLDR</sequence>
<dbReference type="EMBL" id="JBHUGA010000006">
    <property type="protein sequence ID" value="MFD1845376.1"/>
    <property type="molecule type" value="Genomic_DNA"/>
</dbReference>
<name>A0ABW4Q204_9MICC</name>
<evidence type="ECO:0000313" key="1">
    <source>
        <dbReference type="EMBL" id="MFD1845376.1"/>
    </source>
</evidence>